<dbReference type="Proteomes" id="UP000500938">
    <property type="component" value="Chromosome"/>
</dbReference>
<dbReference type="InterPro" id="IPR001623">
    <property type="entry name" value="DnaJ_domain"/>
</dbReference>
<dbReference type="CDD" id="cd06257">
    <property type="entry name" value="DnaJ"/>
    <property type="match status" value="1"/>
</dbReference>
<organism evidence="2 3">
    <name type="scientific">Gemmatimonas groenlandica</name>
    <dbReference type="NCBI Taxonomy" id="2732249"/>
    <lineage>
        <taxon>Bacteria</taxon>
        <taxon>Pseudomonadati</taxon>
        <taxon>Gemmatimonadota</taxon>
        <taxon>Gemmatimonadia</taxon>
        <taxon>Gemmatimonadales</taxon>
        <taxon>Gemmatimonadaceae</taxon>
        <taxon>Gemmatimonas</taxon>
    </lineage>
</organism>
<dbReference type="Pfam" id="PF00226">
    <property type="entry name" value="DnaJ"/>
    <property type="match status" value="1"/>
</dbReference>
<dbReference type="RefSeq" id="WP_171227130.1">
    <property type="nucleotide sequence ID" value="NZ_CP053085.1"/>
</dbReference>
<evidence type="ECO:0000313" key="3">
    <source>
        <dbReference type="Proteomes" id="UP000500938"/>
    </source>
</evidence>
<dbReference type="AlphaFoldDB" id="A0A6M4IU28"/>
<name>A0A6M4IU28_9BACT</name>
<evidence type="ECO:0000313" key="2">
    <source>
        <dbReference type="EMBL" id="QJR37695.1"/>
    </source>
</evidence>
<dbReference type="Gene3D" id="1.10.287.110">
    <property type="entry name" value="DnaJ domain"/>
    <property type="match status" value="1"/>
</dbReference>
<dbReference type="SUPFAM" id="SSF46565">
    <property type="entry name" value="Chaperone J-domain"/>
    <property type="match status" value="1"/>
</dbReference>
<dbReference type="EMBL" id="CP053085">
    <property type="protein sequence ID" value="QJR37695.1"/>
    <property type="molecule type" value="Genomic_DNA"/>
</dbReference>
<feature type="domain" description="J" evidence="1">
    <location>
        <begin position="14"/>
        <end position="95"/>
    </location>
</feature>
<reference evidence="2 3" key="1">
    <citation type="submission" date="2020-05" db="EMBL/GenBank/DDBJ databases">
        <title>Complete genome sequence of Gemmatimonas greenlandica TET16.</title>
        <authorList>
            <person name="Zeng Y."/>
        </authorList>
    </citation>
    <scope>NUCLEOTIDE SEQUENCE [LARGE SCALE GENOMIC DNA]</scope>
    <source>
        <strain evidence="2 3">TET16</strain>
    </source>
</reference>
<dbReference type="KEGG" id="ggr:HKW67_20305"/>
<accession>A0A6M4IU28</accession>
<dbReference type="InterPro" id="IPR036869">
    <property type="entry name" value="J_dom_sf"/>
</dbReference>
<keyword evidence="3" id="KW-1185">Reference proteome</keyword>
<proteinExistence type="predicted"/>
<dbReference type="Pfam" id="PF13619">
    <property type="entry name" value="KTSC"/>
    <property type="match status" value="1"/>
</dbReference>
<evidence type="ECO:0000259" key="1">
    <source>
        <dbReference type="PROSITE" id="PS50076"/>
    </source>
</evidence>
<protein>
    <submittedName>
        <fullName evidence="2">KTSC domain-containing protein</fullName>
    </submittedName>
</protein>
<dbReference type="SMART" id="SM00271">
    <property type="entry name" value="DnaJ"/>
    <property type="match status" value="1"/>
</dbReference>
<sequence>MARALSRADAEFAAHCAVLGLRTVRTVEALNAAYRPLIRQWHPDRHHGQASHAVAVDRATAINDAYAFLLEALERECEPVVTARSRSRVARDGFPDPAVLEIFVKPSNVISVGYNNNTFDLFVKYIGHRVYRYRAVPASVVEALLNAPSASAYVSEHVDRQYESEACKRIT</sequence>
<dbReference type="InterPro" id="IPR025309">
    <property type="entry name" value="KTSC_dom"/>
</dbReference>
<gene>
    <name evidence="2" type="ORF">HKW67_20305</name>
</gene>
<dbReference type="PROSITE" id="PS50076">
    <property type="entry name" value="DNAJ_2"/>
    <property type="match status" value="1"/>
</dbReference>